<dbReference type="PANTHER" id="PTHR33121:SF15">
    <property type="entry name" value="BLUE LIGHT- AND TEMPERATURE-REGULATED ANTIREPRESSOR BLUF"/>
    <property type="match status" value="1"/>
</dbReference>
<dbReference type="SMART" id="SM00052">
    <property type="entry name" value="EAL"/>
    <property type="match status" value="1"/>
</dbReference>
<dbReference type="InterPro" id="IPR050706">
    <property type="entry name" value="Cyclic-di-GMP_PDE-like"/>
</dbReference>
<organism evidence="3 4">
    <name type="scientific">Marinomonas maritima</name>
    <dbReference type="NCBI Taxonomy" id="2940935"/>
    <lineage>
        <taxon>Bacteria</taxon>
        <taxon>Pseudomonadati</taxon>
        <taxon>Pseudomonadota</taxon>
        <taxon>Gammaproteobacteria</taxon>
        <taxon>Oceanospirillales</taxon>
        <taxon>Oceanospirillaceae</taxon>
        <taxon>Marinomonas</taxon>
    </lineage>
</organism>
<proteinExistence type="predicted"/>
<dbReference type="Gene3D" id="3.20.20.450">
    <property type="entry name" value="EAL domain"/>
    <property type="match status" value="1"/>
</dbReference>
<keyword evidence="4" id="KW-1185">Reference proteome</keyword>
<dbReference type="Proteomes" id="UP001139522">
    <property type="component" value="Unassembled WGS sequence"/>
</dbReference>
<dbReference type="CDD" id="cd01948">
    <property type="entry name" value="EAL"/>
    <property type="match status" value="1"/>
</dbReference>
<dbReference type="PROSITE" id="PS50883">
    <property type="entry name" value="EAL"/>
    <property type="match status" value="1"/>
</dbReference>
<gene>
    <name evidence="3" type="ORF">M3I01_000385</name>
</gene>
<accession>A0ABT5W9A1</accession>
<dbReference type="InterPro" id="IPR035919">
    <property type="entry name" value="EAL_sf"/>
</dbReference>
<feature type="transmembrane region" description="Helical" evidence="1">
    <location>
        <begin position="217"/>
        <end position="239"/>
    </location>
</feature>
<keyword evidence="1" id="KW-1133">Transmembrane helix</keyword>
<sequence length="481" mass="55295">MTQKTRMLLTFFINFSVLIVFTVSVFIMGNTWQQKRTSEATEKERQFYFVKVESHLNGVVSFIASISDLYTGDCSRSVVLHMRKELFNIPGAIEFGVIQKEGDHGVVVCNSWGDKDRIKVREPVPHDGFLMTGPHTINSLKMPVFVIKKTVGNFEYNVIIKKNSIDAFFNNGSDMIISNGGNITGEGVLDENYRRSDVINNLIYSVSSSFSKKEHNLYFIPIALFLFILVYFLVTPKWVRTIDRILLKRKIENHYYYNEYQPIVDTKNGRLFSIEVFLRGQDEANAKDTIAKMKSLDLSIDHTIFQIRQIEQSFSKGFILQNNFQVNISSHHLQSAFFVEHILQLKALTCTSLILEMTEDDNLMLQKNIVKEHMARLKEKGCRFAIDDFGIEYSGLSYISEFDFDIVKTDKIFIDDKDQNTAILKSIIAFCNELDIDCIAEGIETKDDNEKINQIGIHLHQGWYHGRPVSAEKITAYTVQL</sequence>
<evidence type="ECO:0000259" key="2">
    <source>
        <dbReference type="PROSITE" id="PS50883"/>
    </source>
</evidence>
<dbReference type="InterPro" id="IPR001633">
    <property type="entry name" value="EAL_dom"/>
</dbReference>
<feature type="transmembrane region" description="Helical" evidence="1">
    <location>
        <begin position="7"/>
        <end position="28"/>
    </location>
</feature>
<protein>
    <submittedName>
        <fullName evidence="3">EAL domain-containing protein</fullName>
    </submittedName>
</protein>
<reference evidence="3" key="1">
    <citation type="submission" date="2023-01" db="EMBL/GenBank/DDBJ databases">
        <title>Psychroserpens sp. MSW6 and Marinomonas sp. RSW2, isolated from seawater.</title>
        <authorList>
            <person name="Kristyanto S."/>
            <person name="Jung J."/>
            <person name="Kim J.M."/>
            <person name="Jeon C.O."/>
        </authorList>
    </citation>
    <scope>NUCLEOTIDE SEQUENCE</scope>
    <source>
        <strain evidence="3">RSW2</strain>
    </source>
</reference>
<evidence type="ECO:0000256" key="1">
    <source>
        <dbReference type="SAM" id="Phobius"/>
    </source>
</evidence>
<keyword evidence="1" id="KW-0472">Membrane</keyword>
<keyword evidence="1" id="KW-0812">Transmembrane</keyword>
<evidence type="ECO:0000313" key="4">
    <source>
        <dbReference type="Proteomes" id="UP001139522"/>
    </source>
</evidence>
<dbReference type="Pfam" id="PF00563">
    <property type="entry name" value="EAL"/>
    <property type="match status" value="1"/>
</dbReference>
<feature type="domain" description="EAL" evidence="2">
    <location>
        <begin position="240"/>
        <end position="481"/>
    </location>
</feature>
<dbReference type="RefSeq" id="WP_255893549.1">
    <property type="nucleotide sequence ID" value="NZ_JAMZEG020000001.1"/>
</dbReference>
<name>A0ABT5W9A1_9GAMM</name>
<dbReference type="PANTHER" id="PTHR33121">
    <property type="entry name" value="CYCLIC DI-GMP PHOSPHODIESTERASE PDEF"/>
    <property type="match status" value="1"/>
</dbReference>
<comment type="caution">
    <text evidence="3">The sequence shown here is derived from an EMBL/GenBank/DDBJ whole genome shotgun (WGS) entry which is preliminary data.</text>
</comment>
<dbReference type="EMBL" id="JAMZEG020000001">
    <property type="protein sequence ID" value="MDE8601386.1"/>
    <property type="molecule type" value="Genomic_DNA"/>
</dbReference>
<dbReference type="SUPFAM" id="SSF141868">
    <property type="entry name" value="EAL domain-like"/>
    <property type="match status" value="1"/>
</dbReference>
<evidence type="ECO:0000313" key="3">
    <source>
        <dbReference type="EMBL" id="MDE8601386.1"/>
    </source>
</evidence>